<dbReference type="SMART" id="SM00220">
    <property type="entry name" value="S_TKc"/>
    <property type="match status" value="1"/>
</dbReference>
<sequence>MITLTNRLTREESQRASCALFHLCLVAGSSPRVIDTVACVAVLLACVMAFCASVGTLWFIWRKHAQHQREAWPRTAQEQTPCARRTQRIQSIQADPVSNLALVDALNATVMFAGAVFSIWSPGTSKSYVGGLAFHAILATSGAASAFIMLTALSILDNVVACRAPLSRLPALRRWGEDRSSSSMTIGSQIDGDHSVAELGVGIVCTVDFQRDSDVMVVPSSAWSTESTFKGIVKVWAFASFAFIASYTVQFYFGQTHQILFVFTSLLALIVGVGIVLVYKEVLWRVRVTYPRARFGVMRRAVYAFVVAYAARVGVVTITFFLMLFTPVVDRCDARVLIIHLRVLRASFEVVSAAVGLADSIAFVYIVLALESGNTIGSASTVADAIAPLKVVALDERALDAAPVVGRGAVGHVRLLGAGFVSSRAPPESRHTNFVAIKTFASMDDGLRDSVVDTWLASNLDELRREAFRVAKLSHPYVVQLYGIAESPKHGPCLVSAFCDGGSLLDVLEEPHRRDLFKNANSDGVLARRCARHVAEAMRFLHSQGIIHRDLKPGNVLVDTRFTLAGKPRDRWRFKVTDFGTSRVILDGRYLDRRSVGGGGTSDVGMLTGLVGTPLYMAPEITSGNIAYGTDVDVYSYGILLWDLAAESAGWRTGLARDAVFGFLAQVRDEGLRPTVEDHFDPKLVDLMARCWCRRPSDRPEFRSVVEYWNGIMRSSSVEFARSDPTPSTTSTASDEDGNNNLGRRGSDRADVDIV</sequence>
<dbReference type="PANTHER" id="PTHR44329:SF288">
    <property type="entry name" value="MITOGEN-ACTIVATED PROTEIN KINASE KINASE KINASE 20"/>
    <property type="match status" value="1"/>
</dbReference>
<dbReference type="Gene3D" id="1.10.510.10">
    <property type="entry name" value="Transferase(Phosphotransferase) domain 1"/>
    <property type="match status" value="1"/>
</dbReference>
<evidence type="ECO:0000256" key="2">
    <source>
        <dbReference type="ARBA" id="ARBA00022741"/>
    </source>
</evidence>
<gene>
    <name evidence="8" type="ORF">CTAYLR_010670</name>
</gene>
<keyword evidence="2" id="KW-0547">Nucleotide-binding</keyword>
<dbReference type="InterPro" id="IPR000719">
    <property type="entry name" value="Prot_kinase_dom"/>
</dbReference>
<dbReference type="PROSITE" id="PS50011">
    <property type="entry name" value="PROTEIN_KINASE_DOM"/>
    <property type="match status" value="1"/>
</dbReference>
<dbReference type="EMBL" id="JAQMWT010000658">
    <property type="protein sequence ID" value="KAJ8598734.1"/>
    <property type="molecule type" value="Genomic_DNA"/>
</dbReference>
<reference evidence="8" key="1">
    <citation type="submission" date="2023-01" db="EMBL/GenBank/DDBJ databases">
        <title>Metagenome sequencing of chrysophaentin producing Chrysophaeum taylorii.</title>
        <authorList>
            <person name="Davison J."/>
            <person name="Bewley C."/>
        </authorList>
    </citation>
    <scope>NUCLEOTIDE SEQUENCE</scope>
    <source>
        <strain evidence="8">NIES-1699</strain>
    </source>
</reference>
<feature type="transmembrane region" description="Helical" evidence="6">
    <location>
        <begin position="300"/>
        <end position="325"/>
    </location>
</feature>
<dbReference type="InterPro" id="IPR051681">
    <property type="entry name" value="Ser/Thr_Kinases-Pseudokinases"/>
</dbReference>
<dbReference type="PROSITE" id="PS00108">
    <property type="entry name" value="PROTEIN_KINASE_ST"/>
    <property type="match status" value="1"/>
</dbReference>
<evidence type="ECO:0000313" key="8">
    <source>
        <dbReference type="EMBL" id="KAJ8598734.1"/>
    </source>
</evidence>
<evidence type="ECO:0000256" key="1">
    <source>
        <dbReference type="ARBA" id="ARBA00022679"/>
    </source>
</evidence>
<comment type="caution">
    <text evidence="8">The sequence shown here is derived from an EMBL/GenBank/DDBJ whole genome shotgun (WGS) entry which is preliminary data.</text>
</comment>
<dbReference type="InterPro" id="IPR008271">
    <property type="entry name" value="Ser/Thr_kinase_AS"/>
</dbReference>
<evidence type="ECO:0000313" key="9">
    <source>
        <dbReference type="Proteomes" id="UP001230188"/>
    </source>
</evidence>
<dbReference type="InterPro" id="IPR011009">
    <property type="entry name" value="Kinase-like_dom_sf"/>
</dbReference>
<feature type="compositionally biased region" description="Low complexity" evidence="5">
    <location>
        <begin position="723"/>
        <end position="733"/>
    </location>
</feature>
<keyword evidence="4" id="KW-0067">ATP-binding</keyword>
<dbReference type="SUPFAM" id="SSF56112">
    <property type="entry name" value="Protein kinase-like (PK-like)"/>
    <property type="match status" value="1"/>
</dbReference>
<keyword evidence="6" id="KW-0472">Membrane</keyword>
<feature type="transmembrane region" description="Helical" evidence="6">
    <location>
        <begin position="41"/>
        <end position="61"/>
    </location>
</feature>
<keyword evidence="9" id="KW-1185">Reference proteome</keyword>
<feature type="transmembrane region" description="Helical" evidence="6">
    <location>
        <begin position="97"/>
        <end position="120"/>
    </location>
</feature>
<accession>A0AAD7U6M1</accession>
<feature type="transmembrane region" description="Helical" evidence="6">
    <location>
        <begin position="132"/>
        <end position="156"/>
    </location>
</feature>
<dbReference type="Pfam" id="PF00069">
    <property type="entry name" value="Pkinase"/>
    <property type="match status" value="1"/>
</dbReference>
<feature type="domain" description="Protein kinase" evidence="7">
    <location>
        <begin position="399"/>
        <end position="713"/>
    </location>
</feature>
<evidence type="ECO:0000256" key="4">
    <source>
        <dbReference type="ARBA" id="ARBA00022840"/>
    </source>
</evidence>
<dbReference type="GO" id="GO:0004674">
    <property type="term" value="F:protein serine/threonine kinase activity"/>
    <property type="evidence" value="ECO:0007669"/>
    <property type="project" value="TreeGrafter"/>
</dbReference>
<dbReference type="GO" id="GO:0005524">
    <property type="term" value="F:ATP binding"/>
    <property type="evidence" value="ECO:0007669"/>
    <property type="project" value="UniProtKB-KW"/>
</dbReference>
<keyword evidence="6" id="KW-1133">Transmembrane helix</keyword>
<name>A0AAD7U6M1_9STRA</name>
<dbReference type="Proteomes" id="UP001230188">
    <property type="component" value="Unassembled WGS sequence"/>
</dbReference>
<keyword evidence="3" id="KW-0418">Kinase</keyword>
<keyword evidence="1" id="KW-0808">Transferase</keyword>
<feature type="compositionally biased region" description="Basic and acidic residues" evidence="5">
    <location>
        <begin position="745"/>
        <end position="755"/>
    </location>
</feature>
<feature type="region of interest" description="Disordered" evidence="5">
    <location>
        <begin position="719"/>
        <end position="755"/>
    </location>
</feature>
<evidence type="ECO:0000256" key="3">
    <source>
        <dbReference type="ARBA" id="ARBA00022777"/>
    </source>
</evidence>
<dbReference type="AlphaFoldDB" id="A0AAD7U6M1"/>
<evidence type="ECO:0000256" key="6">
    <source>
        <dbReference type="SAM" id="Phobius"/>
    </source>
</evidence>
<evidence type="ECO:0000259" key="7">
    <source>
        <dbReference type="PROSITE" id="PS50011"/>
    </source>
</evidence>
<feature type="transmembrane region" description="Helical" evidence="6">
    <location>
        <begin position="259"/>
        <end position="279"/>
    </location>
</feature>
<organism evidence="8 9">
    <name type="scientific">Chrysophaeum taylorii</name>
    <dbReference type="NCBI Taxonomy" id="2483200"/>
    <lineage>
        <taxon>Eukaryota</taxon>
        <taxon>Sar</taxon>
        <taxon>Stramenopiles</taxon>
        <taxon>Ochrophyta</taxon>
        <taxon>Pelagophyceae</taxon>
        <taxon>Pelagomonadales</taxon>
        <taxon>Pelagomonadaceae</taxon>
        <taxon>Chrysophaeum</taxon>
    </lineage>
</organism>
<dbReference type="PANTHER" id="PTHR44329">
    <property type="entry name" value="SERINE/THREONINE-PROTEIN KINASE TNNI3K-RELATED"/>
    <property type="match status" value="1"/>
</dbReference>
<proteinExistence type="predicted"/>
<keyword evidence="6" id="KW-0812">Transmembrane</keyword>
<feature type="transmembrane region" description="Helical" evidence="6">
    <location>
        <begin position="235"/>
        <end position="253"/>
    </location>
</feature>
<evidence type="ECO:0000256" key="5">
    <source>
        <dbReference type="SAM" id="MobiDB-lite"/>
    </source>
</evidence>
<protein>
    <recommendedName>
        <fullName evidence="7">Protein kinase domain-containing protein</fullName>
    </recommendedName>
</protein>